<dbReference type="PANTHER" id="PTHR44846">
    <property type="entry name" value="MANNOSYL-D-GLYCERATE TRANSPORT/METABOLISM SYSTEM REPRESSOR MNGR-RELATED"/>
    <property type="match status" value="1"/>
</dbReference>
<dbReference type="SMART" id="SM00345">
    <property type="entry name" value="HTH_GNTR"/>
    <property type="match status" value="1"/>
</dbReference>
<evidence type="ECO:0000256" key="1">
    <source>
        <dbReference type="ARBA" id="ARBA00023015"/>
    </source>
</evidence>
<dbReference type="Proteomes" id="UP001279660">
    <property type="component" value="Unassembled WGS sequence"/>
</dbReference>
<dbReference type="PANTHER" id="PTHR44846:SF16">
    <property type="entry name" value="TRANSCRIPTIONAL REGULATOR PHNF-RELATED"/>
    <property type="match status" value="1"/>
</dbReference>
<protein>
    <recommendedName>
        <fullName evidence="4">Histidine utilization repressor</fullName>
    </recommendedName>
</protein>
<dbReference type="SUPFAM" id="SSF64288">
    <property type="entry name" value="Chorismate lyase-like"/>
    <property type="match status" value="1"/>
</dbReference>
<dbReference type="RefSeq" id="WP_010406580.1">
    <property type="nucleotide sequence ID" value="NZ_JAWXXV010000001.1"/>
</dbReference>
<reference evidence="6 7" key="1">
    <citation type="submission" date="2023-11" db="EMBL/GenBank/DDBJ databases">
        <title>MicrobeMod: A computational toolkit for identifying prokaryotic methylation and restriction-modification with nanopore sequencing.</title>
        <authorList>
            <person name="Crits-Christoph A."/>
            <person name="Kang S.C."/>
            <person name="Lee H."/>
            <person name="Ostrov N."/>
        </authorList>
    </citation>
    <scope>NUCLEOTIDE SEQUENCE [LARGE SCALE GENOMIC DNA]</scope>
    <source>
        <strain evidence="6 7">ATCC 14820</strain>
    </source>
</reference>
<dbReference type="InterPro" id="IPR036388">
    <property type="entry name" value="WH-like_DNA-bd_sf"/>
</dbReference>
<gene>
    <name evidence="6" type="primary">hutC</name>
    <name evidence="6" type="ORF">SIL82_18250</name>
</gene>
<dbReference type="CDD" id="cd07377">
    <property type="entry name" value="WHTH_GntR"/>
    <property type="match status" value="1"/>
</dbReference>
<organism evidence="6 7">
    <name type="scientific">Sphingomonas echinoides</name>
    <dbReference type="NCBI Taxonomy" id="59803"/>
    <lineage>
        <taxon>Bacteria</taxon>
        <taxon>Pseudomonadati</taxon>
        <taxon>Pseudomonadota</taxon>
        <taxon>Alphaproteobacteria</taxon>
        <taxon>Sphingomonadales</taxon>
        <taxon>Sphingomonadaceae</taxon>
        <taxon>Sphingomonas</taxon>
    </lineage>
</organism>
<dbReference type="Gene3D" id="3.40.1410.10">
    <property type="entry name" value="Chorismate lyase-like"/>
    <property type="match status" value="1"/>
</dbReference>
<dbReference type="PROSITE" id="PS50949">
    <property type="entry name" value="HTH_GNTR"/>
    <property type="match status" value="1"/>
</dbReference>
<evidence type="ECO:0000256" key="3">
    <source>
        <dbReference type="ARBA" id="ARBA00023163"/>
    </source>
</evidence>
<dbReference type="PRINTS" id="PR00035">
    <property type="entry name" value="HTHGNTR"/>
</dbReference>
<dbReference type="Pfam" id="PF07702">
    <property type="entry name" value="UTRA"/>
    <property type="match status" value="1"/>
</dbReference>
<keyword evidence="1" id="KW-0805">Transcription regulation</keyword>
<dbReference type="InterPro" id="IPR010248">
    <property type="entry name" value="His_ut_repres"/>
</dbReference>
<evidence type="ECO:0000259" key="5">
    <source>
        <dbReference type="PROSITE" id="PS50949"/>
    </source>
</evidence>
<keyword evidence="2" id="KW-0238">DNA-binding</keyword>
<evidence type="ECO:0000313" key="6">
    <source>
        <dbReference type="EMBL" id="MDX5986205.1"/>
    </source>
</evidence>
<evidence type="ECO:0000256" key="2">
    <source>
        <dbReference type="ARBA" id="ARBA00023125"/>
    </source>
</evidence>
<dbReference type="InterPro" id="IPR011663">
    <property type="entry name" value="UTRA"/>
</dbReference>
<dbReference type="SUPFAM" id="SSF46785">
    <property type="entry name" value="Winged helix' DNA-binding domain"/>
    <property type="match status" value="1"/>
</dbReference>
<dbReference type="EMBL" id="JAWXXV010000001">
    <property type="protein sequence ID" value="MDX5986205.1"/>
    <property type="molecule type" value="Genomic_DNA"/>
</dbReference>
<evidence type="ECO:0000313" key="7">
    <source>
        <dbReference type="Proteomes" id="UP001279660"/>
    </source>
</evidence>
<keyword evidence="7" id="KW-1185">Reference proteome</keyword>
<dbReference type="Gene3D" id="1.10.10.10">
    <property type="entry name" value="Winged helix-like DNA-binding domain superfamily/Winged helix DNA-binding domain"/>
    <property type="match status" value="1"/>
</dbReference>
<comment type="caution">
    <text evidence="6">The sequence shown here is derived from an EMBL/GenBank/DDBJ whole genome shotgun (WGS) entry which is preliminary data.</text>
</comment>
<dbReference type="InterPro" id="IPR028978">
    <property type="entry name" value="Chorismate_lyase_/UTRA_dom_sf"/>
</dbReference>
<name>A0ABU4PW30_9SPHN</name>
<dbReference type="NCBIfam" id="TIGR02018">
    <property type="entry name" value="his_ut_repres"/>
    <property type="match status" value="1"/>
</dbReference>
<dbReference type="InterPro" id="IPR036390">
    <property type="entry name" value="WH_DNA-bd_sf"/>
</dbReference>
<keyword evidence="3" id="KW-0804">Transcription</keyword>
<evidence type="ECO:0000256" key="4">
    <source>
        <dbReference type="NCBIfam" id="TIGR02018"/>
    </source>
</evidence>
<dbReference type="Pfam" id="PF00392">
    <property type="entry name" value="GntR"/>
    <property type="match status" value="1"/>
</dbReference>
<sequence>MRQPLHERIRSDFEARILSGALAPGDRLPIEQELMQHYGCARMTVNKALSALLAAGLIDRRKRAGTFVARPRMHSMVLDVPDLPSQIRERGQTYAYEPIGHRSRPPMPGVEDEVQLAGGGDLFELEGLHLADGIPLALEFRLISVAAVPDIGDAADIEAISPGSWLLKHVPWTEAETRISALDATPEEARLLGIPQRSACLCVERRTWRGSDRITYVRQLFVGNSYDLVARFGATNGATR</sequence>
<proteinExistence type="predicted"/>
<dbReference type="SMART" id="SM00866">
    <property type="entry name" value="UTRA"/>
    <property type="match status" value="1"/>
</dbReference>
<feature type="domain" description="HTH gntR-type" evidence="5">
    <location>
        <begin position="3"/>
        <end position="71"/>
    </location>
</feature>
<accession>A0ABU4PW30</accession>
<dbReference type="InterPro" id="IPR050679">
    <property type="entry name" value="Bact_HTH_transcr_reg"/>
</dbReference>
<dbReference type="InterPro" id="IPR000524">
    <property type="entry name" value="Tscrpt_reg_HTH_GntR"/>
</dbReference>